<evidence type="ECO:0000259" key="1">
    <source>
        <dbReference type="PROSITE" id="PS51725"/>
    </source>
</evidence>
<feature type="domain" description="ABM" evidence="1">
    <location>
        <begin position="2"/>
        <end position="90"/>
    </location>
</feature>
<dbReference type="Proteomes" id="UP000077098">
    <property type="component" value="Unassembled WGS sequence"/>
</dbReference>
<evidence type="ECO:0000313" key="3">
    <source>
        <dbReference type="Proteomes" id="UP000077098"/>
    </source>
</evidence>
<dbReference type="EMBL" id="LXPS01000039">
    <property type="protein sequence ID" value="OAE37454.1"/>
    <property type="molecule type" value="Genomic_DNA"/>
</dbReference>
<dbReference type="Gene3D" id="3.30.70.100">
    <property type="match status" value="1"/>
</dbReference>
<evidence type="ECO:0000313" key="2">
    <source>
        <dbReference type="EMBL" id="OAE37454.1"/>
    </source>
</evidence>
<dbReference type="GO" id="GO:0004497">
    <property type="term" value="F:monooxygenase activity"/>
    <property type="evidence" value="ECO:0007669"/>
    <property type="project" value="UniProtKB-KW"/>
</dbReference>
<protein>
    <submittedName>
        <fullName evidence="2">Antibiotic biosynthesis monooxygenase</fullName>
    </submittedName>
</protein>
<sequence length="119" mass="13516">MIAVIFEVWPADGEKQHYLDIAAGLRAELEDIDGFVSVERFQSISNPEKMLSLSFFRDEAAVMAWRNRPSHRRAQVLGRSGTFSDYRLRIAHVIRDYGLAERQEAPVDSRKAHLVGSAD</sequence>
<dbReference type="AlphaFoldDB" id="A0A176WVQ4"/>
<reference evidence="2 3" key="1">
    <citation type="submission" date="2016-05" db="EMBL/GenBank/DDBJ databases">
        <authorList>
            <person name="Lavstsen T."/>
            <person name="Jespersen J.S."/>
        </authorList>
    </citation>
    <scope>NUCLEOTIDE SEQUENCE [LARGE SCALE GENOMIC DNA]</scope>
    <source>
        <strain evidence="2 3">KCJ1736</strain>
    </source>
</reference>
<organism evidence="2 3">
    <name type="scientific">Agrobacterium tumefaciens</name>
    <dbReference type="NCBI Taxonomy" id="358"/>
    <lineage>
        <taxon>Bacteria</taxon>
        <taxon>Pseudomonadati</taxon>
        <taxon>Pseudomonadota</taxon>
        <taxon>Alphaproteobacteria</taxon>
        <taxon>Hyphomicrobiales</taxon>
        <taxon>Rhizobiaceae</taxon>
        <taxon>Rhizobium/Agrobacterium group</taxon>
        <taxon>Agrobacterium</taxon>
        <taxon>Agrobacterium tumefaciens complex</taxon>
    </lineage>
</organism>
<dbReference type="InterPro" id="IPR052936">
    <property type="entry name" value="Jasmonate_Hydroxylase-like"/>
</dbReference>
<dbReference type="SUPFAM" id="SSF54909">
    <property type="entry name" value="Dimeric alpha+beta barrel"/>
    <property type="match status" value="1"/>
</dbReference>
<proteinExistence type="predicted"/>
<gene>
    <name evidence="2" type="ORF">A7J57_07655</name>
</gene>
<keyword evidence="2" id="KW-0560">Oxidoreductase</keyword>
<dbReference type="PANTHER" id="PTHR37811:SF2">
    <property type="entry name" value="ABM DOMAIN-CONTAINING PROTEIN"/>
    <property type="match status" value="1"/>
</dbReference>
<accession>A0A176WVQ4</accession>
<name>A0A176WVQ4_AGRTU</name>
<dbReference type="InterPro" id="IPR011008">
    <property type="entry name" value="Dimeric_a/b-barrel"/>
</dbReference>
<dbReference type="PANTHER" id="PTHR37811">
    <property type="entry name" value="BLL5343 PROTEIN"/>
    <property type="match status" value="1"/>
</dbReference>
<dbReference type="InterPro" id="IPR007138">
    <property type="entry name" value="ABM_dom"/>
</dbReference>
<comment type="caution">
    <text evidence="2">The sequence shown here is derived from an EMBL/GenBank/DDBJ whole genome shotgun (WGS) entry which is preliminary data.</text>
</comment>
<dbReference type="RefSeq" id="WP_063951149.1">
    <property type="nucleotide sequence ID" value="NZ_LXPS01000039.1"/>
</dbReference>
<keyword evidence="2" id="KW-0503">Monooxygenase</keyword>
<dbReference type="Pfam" id="PF03992">
    <property type="entry name" value="ABM"/>
    <property type="match status" value="1"/>
</dbReference>
<dbReference type="PROSITE" id="PS51725">
    <property type="entry name" value="ABM"/>
    <property type="match status" value="1"/>
</dbReference>